<feature type="signal peptide" evidence="3">
    <location>
        <begin position="1"/>
        <end position="18"/>
    </location>
</feature>
<dbReference type="GO" id="GO:0016787">
    <property type="term" value="F:hydrolase activity"/>
    <property type="evidence" value="ECO:0007669"/>
    <property type="project" value="UniProtKB-KW"/>
</dbReference>
<evidence type="ECO:0000313" key="6">
    <source>
        <dbReference type="Proteomes" id="UP000813461"/>
    </source>
</evidence>
<keyword evidence="3" id="KW-0732">Signal</keyword>
<keyword evidence="6" id="KW-1185">Reference proteome</keyword>
<evidence type="ECO:0000256" key="3">
    <source>
        <dbReference type="SAM" id="SignalP"/>
    </source>
</evidence>
<accession>A0A8K0W2P9</accession>
<name>A0A8K0W2P9_9PLEO</name>
<dbReference type="OrthoDB" id="2141316at2759"/>
<protein>
    <submittedName>
        <fullName evidence="5">GDSL-like Lipase/Acylhydrolase</fullName>
    </submittedName>
</protein>
<evidence type="ECO:0000259" key="4">
    <source>
        <dbReference type="Pfam" id="PF13472"/>
    </source>
</evidence>
<dbReference type="InterPro" id="IPR037459">
    <property type="entry name" value="RhgT-like"/>
</dbReference>
<gene>
    <name evidence="5" type="ORF">FB567DRAFT_614117</name>
</gene>
<dbReference type="EMBL" id="JAGMVJ010000003">
    <property type="protein sequence ID" value="KAH7092254.1"/>
    <property type="molecule type" value="Genomic_DNA"/>
</dbReference>
<keyword evidence="2" id="KW-0378">Hydrolase</keyword>
<dbReference type="InterPro" id="IPR036514">
    <property type="entry name" value="SGNH_hydro_sf"/>
</dbReference>
<evidence type="ECO:0000313" key="5">
    <source>
        <dbReference type="EMBL" id="KAH7092254.1"/>
    </source>
</evidence>
<evidence type="ECO:0000256" key="2">
    <source>
        <dbReference type="ARBA" id="ARBA00022801"/>
    </source>
</evidence>
<comment type="similarity">
    <text evidence="1">Belongs to the 'GDSL' lipolytic enzyme family.</text>
</comment>
<comment type="caution">
    <text evidence="5">The sequence shown here is derived from an EMBL/GenBank/DDBJ whole genome shotgun (WGS) entry which is preliminary data.</text>
</comment>
<proteinExistence type="inferred from homology"/>
<dbReference type="Gene3D" id="3.40.50.1110">
    <property type="entry name" value="SGNH hydrolase"/>
    <property type="match status" value="1"/>
</dbReference>
<reference evidence="5" key="1">
    <citation type="journal article" date="2021" name="Nat. Commun.">
        <title>Genetic determinants of endophytism in the Arabidopsis root mycobiome.</title>
        <authorList>
            <person name="Mesny F."/>
            <person name="Miyauchi S."/>
            <person name="Thiergart T."/>
            <person name="Pickel B."/>
            <person name="Atanasova L."/>
            <person name="Karlsson M."/>
            <person name="Huettel B."/>
            <person name="Barry K.W."/>
            <person name="Haridas S."/>
            <person name="Chen C."/>
            <person name="Bauer D."/>
            <person name="Andreopoulos W."/>
            <person name="Pangilinan J."/>
            <person name="LaButti K."/>
            <person name="Riley R."/>
            <person name="Lipzen A."/>
            <person name="Clum A."/>
            <person name="Drula E."/>
            <person name="Henrissat B."/>
            <person name="Kohler A."/>
            <person name="Grigoriev I.V."/>
            <person name="Martin F.M."/>
            <person name="Hacquard S."/>
        </authorList>
    </citation>
    <scope>NUCLEOTIDE SEQUENCE</scope>
    <source>
        <strain evidence="5">MPI-SDFR-AT-0120</strain>
    </source>
</reference>
<dbReference type="SUPFAM" id="SSF52266">
    <property type="entry name" value="SGNH hydrolase"/>
    <property type="match status" value="1"/>
</dbReference>
<dbReference type="InterPro" id="IPR013830">
    <property type="entry name" value="SGNH_hydro"/>
</dbReference>
<dbReference type="Pfam" id="PF13472">
    <property type="entry name" value="Lipase_GDSL_2"/>
    <property type="match status" value="1"/>
</dbReference>
<dbReference type="PANTHER" id="PTHR43695:SF1">
    <property type="entry name" value="RHAMNOGALACTURONAN ACETYLESTERASE"/>
    <property type="match status" value="1"/>
</dbReference>
<dbReference type="Proteomes" id="UP000813461">
    <property type="component" value="Unassembled WGS sequence"/>
</dbReference>
<sequence>MWHTQVAVLGLLGSLATALPQNSPRSQAARVPTVFIAGDSTTAPLGSGTGTQGWGEYLKYSLGSNAKVNNSAVAGRSTRSYTREGRFAGIAAAMQPGDWVIIEFGINDGGSGVPVNGSTSTTGDKGRAVCPGMGNEICTVVYGGVVEQVKTFPTYVKAAARTFLSRGAAGIIIAEQLPRDTWQTGTFKYTPTVFSWYDWTTVSQLGGPAANVYYVQHGSYAAQAQKLLGYATVEANYPNDHTHTSPFLADVHSKAFAMGLKCGTSPLKNLVVNATTQIQETVGPCIPHNSTLPV</sequence>
<feature type="chain" id="PRO_5035464683" evidence="3">
    <location>
        <begin position="19"/>
        <end position="294"/>
    </location>
</feature>
<feature type="domain" description="SGNH hydrolase-type esterase" evidence="4">
    <location>
        <begin position="38"/>
        <end position="121"/>
    </location>
</feature>
<dbReference type="PANTHER" id="PTHR43695">
    <property type="entry name" value="PUTATIVE (AFU_ORTHOLOGUE AFUA_2G17250)-RELATED"/>
    <property type="match status" value="1"/>
</dbReference>
<organism evidence="5 6">
    <name type="scientific">Paraphoma chrysanthemicola</name>
    <dbReference type="NCBI Taxonomy" id="798071"/>
    <lineage>
        <taxon>Eukaryota</taxon>
        <taxon>Fungi</taxon>
        <taxon>Dikarya</taxon>
        <taxon>Ascomycota</taxon>
        <taxon>Pezizomycotina</taxon>
        <taxon>Dothideomycetes</taxon>
        <taxon>Pleosporomycetidae</taxon>
        <taxon>Pleosporales</taxon>
        <taxon>Pleosporineae</taxon>
        <taxon>Phaeosphaeriaceae</taxon>
        <taxon>Paraphoma</taxon>
    </lineage>
</organism>
<dbReference type="AlphaFoldDB" id="A0A8K0W2P9"/>
<evidence type="ECO:0000256" key="1">
    <source>
        <dbReference type="ARBA" id="ARBA00008668"/>
    </source>
</evidence>